<dbReference type="InterPro" id="IPR001509">
    <property type="entry name" value="Epimerase_deHydtase"/>
</dbReference>
<gene>
    <name evidence="4" type="ORF">GB2207_06034</name>
</gene>
<accession>Q1YPR2</accession>
<proteinExistence type="inferred from homology"/>
<organism evidence="4 5">
    <name type="scientific">gamma proteobacterium HTCC2207</name>
    <dbReference type="NCBI Taxonomy" id="314287"/>
    <lineage>
        <taxon>Bacteria</taxon>
        <taxon>Pseudomonadati</taxon>
        <taxon>Pseudomonadota</taxon>
        <taxon>Gammaproteobacteria</taxon>
        <taxon>Cellvibrionales</taxon>
        <taxon>Porticoccaceae</taxon>
        <taxon>SAR92 clade</taxon>
    </lineage>
</organism>
<dbReference type="Proteomes" id="UP000005555">
    <property type="component" value="Unassembled WGS sequence"/>
</dbReference>
<comment type="similarity">
    <text evidence="2">Belongs to the NAD(P)-dependent epimerase/dehydratase family.</text>
</comment>
<evidence type="ECO:0000256" key="2">
    <source>
        <dbReference type="ARBA" id="ARBA00007637"/>
    </source>
</evidence>
<sequence length="317" mass="34952">MEPVNALPKIVLTGGSGFLGHHLLKNEAFRRALAIGRTPPRDHQYFQIVSFDADDDLAGVFNDKEIVVHVAARAHVMNDTSKSPLNEFRLVNTVGTLNLAEKAAIAGVKRFIFISTVKVLGEQTEPGQAFKNGDSFNPQDPYSISKVEAEVGLKLIGEAHGMEIVIIRPPLVYGKGVKGNFASLLKLARFPIPLPFGSIQNKRSLVSVENLVDLIVVCLTHPKAKNQTFLVSDDYDMDISELISRLAEAGGYKAYVFGFPLTMLYVSLRLLGKLPIYERLCGSMQVNIEDTKSQLSWSPPFKVNDSLSNCWLSDAHR</sequence>
<evidence type="ECO:0000313" key="5">
    <source>
        <dbReference type="Proteomes" id="UP000005555"/>
    </source>
</evidence>
<dbReference type="AlphaFoldDB" id="Q1YPR2"/>
<dbReference type="EMBL" id="AAPI01000008">
    <property type="protein sequence ID" value="EAS46297.1"/>
    <property type="molecule type" value="Genomic_DNA"/>
</dbReference>
<dbReference type="OrthoDB" id="9795415at2"/>
<dbReference type="Pfam" id="PF01370">
    <property type="entry name" value="Epimerase"/>
    <property type="match status" value="1"/>
</dbReference>
<evidence type="ECO:0000259" key="3">
    <source>
        <dbReference type="Pfam" id="PF01370"/>
    </source>
</evidence>
<dbReference type="STRING" id="314287.GB2207_06034"/>
<keyword evidence="5" id="KW-1185">Reference proteome</keyword>
<comment type="pathway">
    <text evidence="1">Bacterial outer membrane biogenesis; LPS O-antigen biosynthesis.</text>
</comment>
<comment type="caution">
    <text evidence="4">The sequence shown here is derived from an EMBL/GenBank/DDBJ whole genome shotgun (WGS) entry which is preliminary data.</text>
</comment>
<dbReference type="InterPro" id="IPR036291">
    <property type="entry name" value="NAD(P)-bd_dom_sf"/>
</dbReference>
<evidence type="ECO:0000256" key="1">
    <source>
        <dbReference type="ARBA" id="ARBA00005125"/>
    </source>
</evidence>
<protein>
    <submittedName>
        <fullName evidence="4">UDP-galactose 4-epimerase, putative</fullName>
    </submittedName>
</protein>
<name>Q1YPR2_9GAMM</name>
<dbReference type="HOGENOM" id="CLU_007383_6_1_6"/>
<dbReference type="eggNOG" id="COG0451">
    <property type="taxonomic scope" value="Bacteria"/>
</dbReference>
<dbReference type="PANTHER" id="PTHR43000">
    <property type="entry name" value="DTDP-D-GLUCOSE 4,6-DEHYDRATASE-RELATED"/>
    <property type="match status" value="1"/>
</dbReference>
<dbReference type="SUPFAM" id="SSF51735">
    <property type="entry name" value="NAD(P)-binding Rossmann-fold domains"/>
    <property type="match status" value="1"/>
</dbReference>
<dbReference type="Gene3D" id="3.40.50.720">
    <property type="entry name" value="NAD(P)-binding Rossmann-like Domain"/>
    <property type="match status" value="1"/>
</dbReference>
<feature type="domain" description="NAD-dependent epimerase/dehydratase" evidence="3">
    <location>
        <begin position="10"/>
        <end position="227"/>
    </location>
</feature>
<reference evidence="4 5" key="1">
    <citation type="submission" date="2006-03" db="EMBL/GenBank/DDBJ databases">
        <authorList>
            <person name="Giovannoni S.J."/>
            <person name="Cho J.-C."/>
            <person name="Ferriera S."/>
            <person name="Johnson J."/>
            <person name="Kravitz S."/>
            <person name="Halpern A."/>
            <person name="Remington K."/>
            <person name="Beeson K."/>
            <person name="Tran B."/>
            <person name="Rogers Y.-H."/>
            <person name="Friedman R."/>
            <person name="Venter J.C."/>
        </authorList>
    </citation>
    <scope>NUCLEOTIDE SEQUENCE [LARGE SCALE GENOMIC DNA]</scope>
    <source>
        <strain evidence="4 5">HTCC2207</strain>
    </source>
</reference>
<evidence type="ECO:0000313" key="4">
    <source>
        <dbReference type="EMBL" id="EAS46297.1"/>
    </source>
</evidence>